<evidence type="ECO:0000259" key="1">
    <source>
        <dbReference type="PROSITE" id="PS50053"/>
    </source>
</evidence>
<accession>A0A5C3Q645</accession>
<dbReference type="STRING" id="1884261.A0A5C3Q645"/>
<sequence length="88" mass="9997">EGIPVDQQYLFLAGKQLEDERRIQDHQTTADSALHFVFKMRGGKPVIHLFSPQEMDATVSLSLDSTEWKSTVRYPEPALSQGITHEEL</sequence>
<evidence type="ECO:0000313" key="2">
    <source>
        <dbReference type="EMBL" id="TFK96627.1"/>
    </source>
</evidence>
<keyword evidence="3" id="KW-1185">Reference proteome</keyword>
<dbReference type="Pfam" id="PF00240">
    <property type="entry name" value="ubiquitin"/>
    <property type="match status" value="1"/>
</dbReference>
<dbReference type="PROSITE" id="PS50053">
    <property type="entry name" value="UBIQUITIN_2"/>
    <property type="match status" value="1"/>
</dbReference>
<dbReference type="InterPro" id="IPR029071">
    <property type="entry name" value="Ubiquitin-like_domsf"/>
</dbReference>
<dbReference type="AlphaFoldDB" id="A0A5C3Q645"/>
<feature type="non-terminal residue" evidence="2">
    <location>
        <position position="1"/>
    </location>
</feature>
<dbReference type="SUPFAM" id="SSF54236">
    <property type="entry name" value="Ubiquitin-like"/>
    <property type="match status" value="1"/>
</dbReference>
<dbReference type="Gene3D" id="3.10.20.90">
    <property type="entry name" value="Phosphatidylinositol 3-kinase Catalytic Subunit, Chain A, domain 1"/>
    <property type="match status" value="1"/>
</dbReference>
<dbReference type="InterPro" id="IPR000626">
    <property type="entry name" value="Ubiquitin-like_dom"/>
</dbReference>
<evidence type="ECO:0000313" key="3">
    <source>
        <dbReference type="Proteomes" id="UP000305067"/>
    </source>
</evidence>
<feature type="domain" description="Ubiquitin-like" evidence="1">
    <location>
        <begin position="1"/>
        <end position="43"/>
    </location>
</feature>
<reference evidence="2 3" key="1">
    <citation type="journal article" date="2019" name="Nat. Ecol. Evol.">
        <title>Megaphylogeny resolves global patterns of mushroom evolution.</title>
        <authorList>
            <person name="Varga T."/>
            <person name="Krizsan K."/>
            <person name="Foldi C."/>
            <person name="Dima B."/>
            <person name="Sanchez-Garcia M."/>
            <person name="Sanchez-Ramirez S."/>
            <person name="Szollosi G.J."/>
            <person name="Szarkandi J.G."/>
            <person name="Papp V."/>
            <person name="Albert L."/>
            <person name="Andreopoulos W."/>
            <person name="Angelini C."/>
            <person name="Antonin V."/>
            <person name="Barry K.W."/>
            <person name="Bougher N.L."/>
            <person name="Buchanan P."/>
            <person name="Buyck B."/>
            <person name="Bense V."/>
            <person name="Catcheside P."/>
            <person name="Chovatia M."/>
            <person name="Cooper J."/>
            <person name="Damon W."/>
            <person name="Desjardin D."/>
            <person name="Finy P."/>
            <person name="Geml J."/>
            <person name="Haridas S."/>
            <person name="Hughes K."/>
            <person name="Justo A."/>
            <person name="Karasinski D."/>
            <person name="Kautmanova I."/>
            <person name="Kiss B."/>
            <person name="Kocsube S."/>
            <person name="Kotiranta H."/>
            <person name="LaButti K.M."/>
            <person name="Lechner B.E."/>
            <person name="Liimatainen K."/>
            <person name="Lipzen A."/>
            <person name="Lukacs Z."/>
            <person name="Mihaltcheva S."/>
            <person name="Morgado L.N."/>
            <person name="Niskanen T."/>
            <person name="Noordeloos M.E."/>
            <person name="Ohm R.A."/>
            <person name="Ortiz-Santana B."/>
            <person name="Ovrebo C."/>
            <person name="Racz N."/>
            <person name="Riley R."/>
            <person name="Savchenko A."/>
            <person name="Shiryaev A."/>
            <person name="Soop K."/>
            <person name="Spirin V."/>
            <person name="Szebenyi C."/>
            <person name="Tomsovsky M."/>
            <person name="Tulloss R.E."/>
            <person name="Uehling J."/>
            <person name="Grigoriev I.V."/>
            <person name="Vagvolgyi C."/>
            <person name="Papp T."/>
            <person name="Martin F.M."/>
            <person name="Miettinen O."/>
            <person name="Hibbett D.S."/>
            <person name="Nagy L.G."/>
        </authorList>
    </citation>
    <scope>NUCLEOTIDE SEQUENCE [LARGE SCALE GENOMIC DNA]</scope>
    <source>
        <strain evidence="2 3">CBS 309.79</strain>
    </source>
</reference>
<dbReference type="EMBL" id="ML178857">
    <property type="protein sequence ID" value="TFK96627.1"/>
    <property type="molecule type" value="Genomic_DNA"/>
</dbReference>
<name>A0A5C3Q645_9AGAR</name>
<dbReference type="Proteomes" id="UP000305067">
    <property type="component" value="Unassembled WGS sequence"/>
</dbReference>
<protein>
    <recommendedName>
        <fullName evidence="1">Ubiquitin-like domain-containing protein</fullName>
    </recommendedName>
</protein>
<organism evidence="2 3">
    <name type="scientific">Pterulicium gracile</name>
    <dbReference type="NCBI Taxonomy" id="1884261"/>
    <lineage>
        <taxon>Eukaryota</taxon>
        <taxon>Fungi</taxon>
        <taxon>Dikarya</taxon>
        <taxon>Basidiomycota</taxon>
        <taxon>Agaricomycotina</taxon>
        <taxon>Agaricomycetes</taxon>
        <taxon>Agaricomycetidae</taxon>
        <taxon>Agaricales</taxon>
        <taxon>Pleurotineae</taxon>
        <taxon>Pterulaceae</taxon>
        <taxon>Pterulicium</taxon>
    </lineage>
</organism>
<gene>
    <name evidence="2" type="ORF">BDV98DRAFT_515346</name>
</gene>
<proteinExistence type="predicted"/>
<dbReference type="OrthoDB" id="428577at2759"/>